<sequence length="116" mass="13533">MRRDTGNQITERYVRRRIKRARALRYNQPHQNYRRSTADPDKSVASSSASSSFTISLLTIPFPKSYRIQNIIFERLIAGREILGCRMKRLICKNSCSVKCLDKTEKVSDFTFYFSA</sequence>
<feature type="region of interest" description="Disordered" evidence="1">
    <location>
        <begin position="25"/>
        <end position="51"/>
    </location>
</feature>
<evidence type="ECO:0000313" key="3">
    <source>
        <dbReference type="Proteomes" id="UP000078541"/>
    </source>
</evidence>
<evidence type="ECO:0000256" key="1">
    <source>
        <dbReference type="SAM" id="MobiDB-lite"/>
    </source>
</evidence>
<keyword evidence="3" id="KW-1185">Reference proteome</keyword>
<gene>
    <name evidence="2" type="ORF">ALC56_11506</name>
</gene>
<dbReference type="AlphaFoldDB" id="A0A195F1Q7"/>
<proteinExistence type="predicted"/>
<dbReference type="EMBL" id="KQ981864">
    <property type="protein sequence ID" value="KYN34398.1"/>
    <property type="molecule type" value="Genomic_DNA"/>
</dbReference>
<dbReference type="Proteomes" id="UP000078541">
    <property type="component" value="Unassembled WGS sequence"/>
</dbReference>
<accession>A0A195F1Q7</accession>
<name>A0A195F1Q7_9HYME</name>
<protein>
    <submittedName>
        <fullName evidence="2">Uncharacterized protein</fullName>
    </submittedName>
</protein>
<organism evidence="2 3">
    <name type="scientific">Trachymyrmex septentrionalis</name>
    <dbReference type="NCBI Taxonomy" id="34720"/>
    <lineage>
        <taxon>Eukaryota</taxon>
        <taxon>Metazoa</taxon>
        <taxon>Ecdysozoa</taxon>
        <taxon>Arthropoda</taxon>
        <taxon>Hexapoda</taxon>
        <taxon>Insecta</taxon>
        <taxon>Pterygota</taxon>
        <taxon>Neoptera</taxon>
        <taxon>Endopterygota</taxon>
        <taxon>Hymenoptera</taxon>
        <taxon>Apocrita</taxon>
        <taxon>Aculeata</taxon>
        <taxon>Formicoidea</taxon>
        <taxon>Formicidae</taxon>
        <taxon>Myrmicinae</taxon>
        <taxon>Trachymyrmex</taxon>
    </lineage>
</organism>
<evidence type="ECO:0000313" key="2">
    <source>
        <dbReference type="EMBL" id="KYN34398.1"/>
    </source>
</evidence>
<reference evidence="2 3" key="1">
    <citation type="submission" date="2016-03" db="EMBL/GenBank/DDBJ databases">
        <title>Trachymyrmex septentrionalis WGS genome.</title>
        <authorList>
            <person name="Nygaard S."/>
            <person name="Hu H."/>
            <person name="Boomsma J."/>
            <person name="Zhang G."/>
        </authorList>
    </citation>
    <scope>NUCLEOTIDE SEQUENCE [LARGE SCALE GENOMIC DNA]</scope>
    <source>
        <strain evidence="2">Tsep2-gDNA-1</strain>
        <tissue evidence="2">Whole body</tissue>
    </source>
</reference>